<comment type="caution">
    <text evidence="3">The sequence shown here is derived from an EMBL/GenBank/DDBJ whole genome shotgun (WGS) entry which is preliminary data.</text>
</comment>
<evidence type="ECO:0000313" key="4">
    <source>
        <dbReference type="Proteomes" id="UP001387293"/>
    </source>
</evidence>
<dbReference type="RefSeq" id="WP_337109389.1">
    <property type="nucleotide sequence ID" value="NZ_JAPYKS010000047.1"/>
</dbReference>
<evidence type="ECO:0000256" key="1">
    <source>
        <dbReference type="ARBA" id="ARBA00007274"/>
    </source>
</evidence>
<reference evidence="3 4" key="1">
    <citation type="submission" date="2022-12" db="EMBL/GenBank/DDBJ databases">
        <authorList>
            <person name="Muema E."/>
        </authorList>
    </citation>
    <scope>NUCLEOTIDE SEQUENCE [LARGE SCALE GENOMIC DNA]</scope>
    <source>
        <strain evidence="4">1326</strain>
    </source>
</reference>
<comment type="similarity">
    <text evidence="1">Belongs to the transferase hexapeptide repeat family.</text>
</comment>
<evidence type="ECO:0000313" key="3">
    <source>
        <dbReference type="EMBL" id="MEI9413058.1"/>
    </source>
</evidence>
<dbReference type="PANTHER" id="PTHR43300:SF7">
    <property type="entry name" value="UDP-N-ACETYLBACILLOSAMINE N-ACETYLTRANSFERASE"/>
    <property type="match status" value="1"/>
</dbReference>
<protein>
    <submittedName>
        <fullName evidence="3">Acetyltransferase</fullName>
    </submittedName>
</protein>
<dbReference type="InterPro" id="IPR041561">
    <property type="entry name" value="PglD_N"/>
</dbReference>
<organism evidence="3 4">
    <name type="scientific">Mesorhizobium salmacidum</name>
    <dbReference type="NCBI Taxonomy" id="3015171"/>
    <lineage>
        <taxon>Bacteria</taxon>
        <taxon>Pseudomonadati</taxon>
        <taxon>Pseudomonadota</taxon>
        <taxon>Alphaproteobacteria</taxon>
        <taxon>Hyphomicrobiales</taxon>
        <taxon>Phyllobacteriaceae</taxon>
        <taxon>Mesorhizobium</taxon>
    </lineage>
</organism>
<dbReference type="CDD" id="cd03360">
    <property type="entry name" value="LbH_AT_putative"/>
    <property type="match status" value="1"/>
</dbReference>
<proteinExistence type="inferred from homology"/>
<dbReference type="InterPro" id="IPR001451">
    <property type="entry name" value="Hexapep"/>
</dbReference>
<dbReference type="SUPFAM" id="SSF51161">
    <property type="entry name" value="Trimeric LpxA-like enzymes"/>
    <property type="match status" value="1"/>
</dbReference>
<keyword evidence="4" id="KW-1185">Reference proteome</keyword>
<gene>
    <name evidence="3" type="ORF">O7A60_30585</name>
</gene>
<dbReference type="EMBL" id="JAPYKS010000047">
    <property type="protein sequence ID" value="MEI9413058.1"/>
    <property type="molecule type" value="Genomic_DNA"/>
</dbReference>
<dbReference type="InterPro" id="IPR050179">
    <property type="entry name" value="Trans_hexapeptide_repeat"/>
</dbReference>
<dbReference type="Pfam" id="PF00132">
    <property type="entry name" value="Hexapep"/>
    <property type="match status" value="1"/>
</dbReference>
<dbReference type="Proteomes" id="UP001387293">
    <property type="component" value="Unassembled WGS sequence"/>
</dbReference>
<dbReference type="Gene3D" id="2.160.10.10">
    <property type="entry name" value="Hexapeptide repeat proteins"/>
    <property type="match status" value="1"/>
</dbReference>
<name>A0ABU8L776_9HYPH</name>
<accession>A0ABU8L776</accession>
<dbReference type="InterPro" id="IPR020019">
    <property type="entry name" value="AcTrfase_PglD-like"/>
</dbReference>
<evidence type="ECO:0000259" key="2">
    <source>
        <dbReference type="Pfam" id="PF17836"/>
    </source>
</evidence>
<dbReference type="Pfam" id="PF17836">
    <property type="entry name" value="PglD_N"/>
    <property type="match status" value="1"/>
</dbReference>
<dbReference type="Gene3D" id="3.40.50.20">
    <property type="match status" value="1"/>
</dbReference>
<dbReference type="InterPro" id="IPR011004">
    <property type="entry name" value="Trimer_LpxA-like_sf"/>
</dbReference>
<sequence>MNSGAVIYGAGGHARELQFQLHAEGTATYAYVDDFRSGFDVEGTPVLVREDAIARFPGASWFVAIGDIASRKAILARVRELGVTVGSFISSRAMIAPSASISGAAQIFANTVVSAGAALGDNVIVNFGSILHHDASIGANSFIASGVTVAGHAKIGSGVWLGVGCTIINGTADNPLKIGNNVIVGASACVVNDVDDDAIVVGVPAKPRSF</sequence>
<dbReference type="PANTHER" id="PTHR43300">
    <property type="entry name" value="ACETYLTRANSFERASE"/>
    <property type="match status" value="1"/>
</dbReference>
<feature type="domain" description="PglD N-terminal" evidence="2">
    <location>
        <begin position="6"/>
        <end position="77"/>
    </location>
</feature>